<evidence type="ECO:0000313" key="2">
    <source>
        <dbReference type="Proteomes" id="UP000182798"/>
    </source>
</evidence>
<protein>
    <submittedName>
        <fullName evidence="1">Uncharacterized protein</fullName>
    </submittedName>
</protein>
<sequence length="422" mass="43868">DNGQITITLTGTNANYTGAVYIKLTKTGISHQDELNGTEALDSDLFAVAYLNSGANTINITVRSSIAAKILGVDKTTTAITLNETDINKCNEEVNAAFGLSGSAIDTNVDTINSSGDESNTLAKQAGQVAAALSGMRNTTATNTFEKVIEQIADVIANNGALNKATSTALATGAIAVQAQAQANKAITTADIDETHAGSAAAALKIAEDAVTTAGTTATNAQKQALATAQEVYNKAVSANQEATSFVKLATNTVTHFNNLIIPISNITISNNTGVVSFITNDSTLTISATLDNALSTGKKLWGSIDNGETWTDISTTNTDIIWSNDNKTIAWRQTLTADTNSSVQFAITKTLTTTTATPSEIKGDIDGGIASHNYIYDSSAPVFDTSNASTIDIPQNENLEATVIYIAVTTDANAVTYKLSG</sequence>
<comment type="caution">
    <text evidence="1">The sequence shown here is derived from an EMBL/GenBank/DDBJ whole genome shotgun (WGS) entry which is preliminary data.</text>
</comment>
<dbReference type="Proteomes" id="UP000182798">
    <property type="component" value="Unassembled WGS sequence"/>
</dbReference>
<dbReference type="SUPFAM" id="SSF110296">
    <property type="entry name" value="Oligoxyloglucan reducing end-specific cellobiohydrolase"/>
    <property type="match status" value="1"/>
</dbReference>
<proteinExistence type="predicted"/>
<gene>
    <name evidence="1" type="ORF">BGC33_04020</name>
</gene>
<evidence type="ECO:0000313" key="1">
    <source>
        <dbReference type="EMBL" id="OJA03465.1"/>
    </source>
</evidence>
<name>A0A1J8PPG9_9GAMM</name>
<feature type="non-terminal residue" evidence="1">
    <location>
        <position position="1"/>
    </location>
</feature>
<dbReference type="AlphaFoldDB" id="A0A1J8PPG9"/>
<feature type="non-terminal residue" evidence="1">
    <location>
        <position position="422"/>
    </location>
</feature>
<dbReference type="RefSeq" id="WP_158009328.1">
    <property type="nucleotide sequence ID" value="NZ_MIQH01000599.1"/>
</dbReference>
<reference evidence="2" key="1">
    <citation type="submission" date="2016-09" db="EMBL/GenBank/DDBJ databases">
        <title>Genome Sequence of Bathymodiolus thermophilus sulfur-oxidizing gill endosymbiont.</title>
        <authorList>
            <person name="Ponnudurai R."/>
            <person name="Kleiner M."/>
            <person name="Sayavedra L."/>
            <person name="Thuermer A."/>
            <person name="Felbeck H."/>
            <person name="Schlueter R."/>
            <person name="Schweder T."/>
            <person name="Markert S."/>
        </authorList>
    </citation>
    <scope>NUCLEOTIDE SEQUENCE [LARGE SCALE GENOMIC DNA]</scope>
    <source>
        <strain evidence="2">BAT/CrabSpa'14</strain>
    </source>
</reference>
<organism evidence="1 2">
    <name type="scientific">Bathymodiolus thermophilus thioautotrophic gill symbiont</name>
    <dbReference type="NCBI Taxonomy" id="2360"/>
    <lineage>
        <taxon>Bacteria</taxon>
        <taxon>Pseudomonadati</taxon>
        <taxon>Pseudomonadota</taxon>
        <taxon>Gammaproteobacteria</taxon>
        <taxon>sulfur-oxidizing symbionts</taxon>
    </lineage>
</organism>
<dbReference type="EMBL" id="MIQH01000599">
    <property type="protein sequence ID" value="OJA03465.1"/>
    <property type="molecule type" value="Genomic_DNA"/>
</dbReference>
<accession>A0A1J8PPG9</accession>